<evidence type="ECO:0000313" key="3">
    <source>
        <dbReference type="EMBL" id="ANZ39268.1"/>
    </source>
</evidence>
<reference evidence="3 4" key="1">
    <citation type="submission" date="2016-07" db="EMBL/GenBank/DDBJ databases">
        <title>Complete genome sequence of the Lentzea guizhouensis DHS C013.</title>
        <authorList>
            <person name="Cao C."/>
        </authorList>
    </citation>
    <scope>NUCLEOTIDE SEQUENCE [LARGE SCALE GENOMIC DNA]</scope>
    <source>
        <strain evidence="3 4">DHS C013</strain>
    </source>
</reference>
<dbReference type="OrthoDB" id="3365840at2"/>
<dbReference type="AlphaFoldDB" id="A0A1B2HNH6"/>
<dbReference type="KEGG" id="led:BBK82_27620"/>
<dbReference type="Pfam" id="PF13676">
    <property type="entry name" value="TIR_2"/>
    <property type="match status" value="1"/>
</dbReference>
<evidence type="ECO:0000259" key="1">
    <source>
        <dbReference type="Pfam" id="PF08305"/>
    </source>
</evidence>
<dbReference type="Proteomes" id="UP000093053">
    <property type="component" value="Chromosome"/>
</dbReference>
<dbReference type="Pfam" id="PF08305">
    <property type="entry name" value="NPCBM"/>
    <property type="match status" value="1"/>
</dbReference>
<dbReference type="InterPro" id="IPR013222">
    <property type="entry name" value="Glyco_hyd_98_carb-bd"/>
</dbReference>
<dbReference type="Gene3D" id="3.40.50.10140">
    <property type="entry name" value="Toll/interleukin-1 receptor homology (TIR) domain"/>
    <property type="match status" value="1"/>
</dbReference>
<dbReference type="GO" id="GO:0007165">
    <property type="term" value="P:signal transduction"/>
    <property type="evidence" value="ECO:0007669"/>
    <property type="project" value="InterPro"/>
</dbReference>
<evidence type="ECO:0000313" key="4">
    <source>
        <dbReference type="Proteomes" id="UP000093053"/>
    </source>
</evidence>
<protein>
    <recommendedName>
        <fullName evidence="5">TIR domain-containing protein</fullName>
    </recommendedName>
</protein>
<dbReference type="Gene3D" id="2.60.120.1060">
    <property type="entry name" value="NPCBM/NEW2 domain"/>
    <property type="match status" value="1"/>
</dbReference>
<dbReference type="SUPFAM" id="SSF52200">
    <property type="entry name" value="Toll/Interleukin receptor TIR domain"/>
    <property type="match status" value="1"/>
</dbReference>
<evidence type="ECO:0008006" key="5">
    <source>
        <dbReference type="Google" id="ProtNLM"/>
    </source>
</evidence>
<dbReference type="InterPro" id="IPR035897">
    <property type="entry name" value="Toll_tir_struct_dom_sf"/>
</dbReference>
<evidence type="ECO:0000259" key="2">
    <source>
        <dbReference type="Pfam" id="PF13676"/>
    </source>
</evidence>
<accession>A0A1B2HNH6</accession>
<dbReference type="STRING" id="1586287.BBK82_27620"/>
<keyword evidence="4" id="KW-1185">Reference proteome</keyword>
<dbReference type="RefSeq" id="WP_065917610.1">
    <property type="nucleotide sequence ID" value="NZ_CP016793.1"/>
</dbReference>
<feature type="domain" description="Glycosyl hydrolase family 98 putative carbohydrate-binding module" evidence="1">
    <location>
        <begin position="202"/>
        <end position="279"/>
    </location>
</feature>
<dbReference type="InterPro" id="IPR038637">
    <property type="entry name" value="NPCBM_sf"/>
</dbReference>
<gene>
    <name evidence="3" type="ORF">BBK82_27620</name>
</gene>
<name>A0A1B2HNH6_9PSEU</name>
<dbReference type="EMBL" id="CP016793">
    <property type="protein sequence ID" value="ANZ39268.1"/>
    <property type="molecule type" value="Genomic_DNA"/>
</dbReference>
<feature type="domain" description="TIR" evidence="2">
    <location>
        <begin position="4"/>
        <end position="138"/>
    </location>
</feature>
<sequence length="313" mass="33822">MSTVFINFRGGDAQDSAVLIDQKLSRVLGRDRVFRSSVSVEPGVPFDPELVRAASSCAAMLVVIGPQWLTLSENGVPRLTAPGDWVRFEIELALRAGARVIPILVGDIKMPRAETLPPTIAPIAGHQYLRLHHRSAEFDLLQILDAVRPLAGTDGSTPPPPPADTTRLATLPVAGRSPDVSLGGADLNGRHYGESVIYRCSGFCHEPKGTIEFNLARRFRRFEATVGVLDDATDASQTGVFEVFVDGSPREPRTADQANPRVIRLDVTDALRLRLVAYRPGTTVHPLLAGANIAGGRSNRLPELAWGNPTLYA</sequence>
<dbReference type="InterPro" id="IPR000157">
    <property type="entry name" value="TIR_dom"/>
</dbReference>
<organism evidence="3 4">
    <name type="scientific">Lentzea guizhouensis</name>
    <dbReference type="NCBI Taxonomy" id="1586287"/>
    <lineage>
        <taxon>Bacteria</taxon>
        <taxon>Bacillati</taxon>
        <taxon>Actinomycetota</taxon>
        <taxon>Actinomycetes</taxon>
        <taxon>Pseudonocardiales</taxon>
        <taxon>Pseudonocardiaceae</taxon>
        <taxon>Lentzea</taxon>
    </lineage>
</organism>
<dbReference type="SUPFAM" id="SSF49785">
    <property type="entry name" value="Galactose-binding domain-like"/>
    <property type="match status" value="1"/>
</dbReference>
<proteinExistence type="predicted"/>
<dbReference type="InterPro" id="IPR008979">
    <property type="entry name" value="Galactose-bd-like_sf"/>
</dbReference>